<dbReference type="InterPro" id="IPR015927">
    <property type="entry name" value="Peptidase_S24_S26A/B/C"/>
</dbReference>
<organism evidence="5 6">
    <name type="scientific">Moraxella bovis</name>
    <dbReference type="NCBI Taxonomy" id="476"/>
    <lineage>
        <taxon>Bacteria</taxon>
        <taxon>Pseudomonadati</taxon>
        <taxon>Pseudomonadota</taxon>
        <taxon>Gammaproteobacteria</taxon>
        <taxon>Moraxellales</taxon>
        <taxon>Moraxellaceae</taxon>
        <taxon>Moraxella</taxon>
    </lineage>
</organism>
<dbReference type="Pfam" id="PF00717">
    <property type="entry name" value="Peptidase_S24"/>
    <property type="match status" value="1"/>
</dbReference>
<dbReference type="Proteomes" id="UP001163632">
    <property type="component" value="Chromosome"/>
</dbReference>
<dbReference type="CDD" id="cd00093">
    <property type="entry name" value="HTH_XRE"/>
    <property type="match status" value="1"/>
</dbReference>
<dbReference type="RefSeq" id="WP_264684431.1">
    <property type="nucleotide sequence ID" value="NZ_CP087798.1"/>
</dbReference>
<dbReference type="SUPFAM" id="SSF47413">
    <property type="entry name" value="lambda repressor-like DNA-binding domains"/>
    <property type="match status" value="1"/>
</dbReference>
<reference evidence="5" key="1">
    <citation type="journal article" date="2022" name="BMC Microbiol.">
        <title>Whole genome sequencing of Moraxella bovis strains from North America reveals two genotypes with different genetic determinants.</title>
        <authorList>
            <person name="Wynn E.L."/>
            <person name="Hille M.M."/>
            <person name="Loy J.D."/>
            <person name="Schuller G."/>
            <person name="Kuhn K.L."/>
            <person name="Dickey A.M."/>
            <person name="Bono J.L."/>
            <person name="Clawson M.L."/>
        </authorList>
    </citation>
    <scope>NUCLEOTIDE SEQUENCE</scope>
    <source>
        <strain evidence="5">SAM102599</strain>
    </source>
</reference>
<evidence type="ECO:0000313" key="6">
    <source>
        <dbReference type="Proteomes" id="UP001163632"/>
    </source>
</evidence>
<dbReference type="Gene3D" id="1.10.260.40">
    <property type="entry name" value="lambda repressor-like DNA-binding domains"/>
    <property type="match status" value="1"/>
</dbReference>
<evidence type="ECO:0000256" key="2">
    <source>
        <dbReference type="ARBA" id="ARBA00023125"/>
    </source>
</evidence>
<dbReference type="PROSITE" id="PS50943">
    <property type="entry name" value="HTH_CROC1"/>
    <property type="match status" value="1"/>
</dbReference>
<feature type="domain" description="HTH cro/C1-type" evidence="4">
    <location>
        <begin position="11"/>
        <end position="66"/>
    </location>
</feature>
<accession>A0ABY6M2X0</accession>
<dbReference type="InterPro" id="IPR010982">
    <property type="entry name" value="Lambda_DNA-bd_dom_sf"/>
</dbReference>
<name>A0ABY6M2X0_MORBO</name>
<gene>
    <name evidence="5" type="ORF">LP092_08645</name>
</gene>
<evidence type="ECO:0000256" key="3">
    <source>
        <dbReference type="ARBA" id="ARBA00023163"/>
    </source>
</evidence>
<dbReference type="Pfam" id="PF01381">
    <property type="entry name" value="HTH_3"/>
    <property type="match status" value="1"/>
</dbReference>
<evidence type="ECO:0000259" key="4">
    <source>
        <dbReference type="PROSITE" id="PS50943"/>
    </source>
</evidence>
<dbReference type="InterPro" id="IPR039418">
    <property type="entry name" value="LexA-like"/>
</dbReference>
<keyword evidence="1" id="KW-0805">Transcription regulation</keyword>
<dbReference type="CDD" id="cd06529">
    <property type="entry name" value="S24_LexA-like"/>
    <property type="match status" value="1"/>
</dbReference>
<proteinExistence type="predicted"/>
<dbReference type="SUPFAM" id="SSF51306">
    <property type="entry name" value="LexA/Signal peptidase"/>
    <property type="match status" value="1"/>
</dbReference>
<dbReference type="Gene3D" id="2.10.109.10">
    <property type="entry name" value="Umud Fragment, subunit A"/>
    <property type="match status" value="1"/>
</dbReference>
<dbReference type="PANTHER" id="PTHR40661:SF2">
    <property type="entry name" value="HTH-TYPE TRANSCRIPTIONAL REGULATOR PRTR"/>
    <property type="match status" value="1"/>
</dbReference>
<protein>
    <submittedName>
        <fullName evidence="5">Helix-turn-helix transcriptional regulator</fullName>
    </submittedName>
</protein>
<dbReference type="EMBL" id="CP087830">
    <property type="protein sequence ID" value="UZA02065.1"/>
    <property type="molecule type" value="Genomic_DNA"/>
</dbReference>
<dbReference type="PANTHER" id="PTHR40661">
    <property type="match status" value="1"/>
</dbReference>
<dbReference type="SMART" id="SM00530">
    <property type="entry name" value="HTH_XRE"/>
    <property type="match status" value="1"/>
</dbReference>
<sequence length="249" mass="28384">MSETSYLAKNLEFLMNKQGLNANSLQDKSGITQSTTSRILNGSTKNPRDNVLQQYVDFFGVSVSDLRYKDLAGQGNMTAKPVFDPTKLDGYARIDDWDDNTPLEGDEVAIPFYKDLSFACGHGAEGEARDDEWRKLRFSRMTLERMGVYKDRTFAATATDDSMLPTICDGDTIFVDENRTRIKDGKIFAVEHGGLFYCKRLYNLPNGGVRIVSDNEAQFPERSLSRDEIDYENFRVIGWVYSISRLERW</sequence>
<evidence type="ECO:0000256" key="1">
    <source>
        <dbReference type="ARBA" id="ARBA00023015"/>
    </source>
</evidence>
<keyword evidence="3" id="KW-0804">Transcription</keyword>
<dbReference type="InterPro" id="IPR001387">
    <property type="entry name" value="Cro/C1-type_HTH"/>
</dbReference>
<dbReference type="InterPro" id="IPR036286">
    <property type="entry name" value="LexA/Signal_pep-like_sf"/>
</dbReference>
<keyword evidence="2" id="KW-0238">DNA-binding</keyword>
<keyword evidence="6" id="KW-1185">Reference proteome</keyword>
<evidence type="ECO:0000313" key="5">
    <source>
        <dbReference type="EMBL" id="UZA02065.1"/>
    </source>
</evidence>